<protein>
    <submittedName>
        <fullName evidence="1">Uncharacterized protein</fullName>
    </submittedName>
</protein>
<evidence type="ECO:0000313" key="1">
    <source>
        <dbReference type="EMBL" id="EOY49288.1"/>
    </source>
</evidence>
<organism evidence="1 2">
    <name type="scientific">Streptomyces lividans 1326</name>
    <dbReference type="NCBI Taxonomy" id="1200984"/>
    <lineage>
        <taxon>Bacteria</taxon>
        <taxon>Bacillati</taxon>
        <taxon>Actinomycetota</taxon>
        <taxon>Actinomycetes</taxon>
        <taxon>Kitasatosporales</taxon>
        <taxon>Streptomycetaceae</taxon>
        <taxon>Streptomyces</taxon>
    </lineage>
</organism>
<accession>A0A7U9HC46</accession>
<dbReference type="AlphaFoldDB" id="A0A7U9HC46"/>
<gene>
    <name evidence="1" type="ORF">SLI_4580</name>
</gene>
<dbReference type="EMBL" id="CM001889">
    <property type="protein sequence ID" value="EOY49288.1"/>
    <property type="molecule type" value="Genomic_DNA"/>
</dbReference>
<dbReference type="Proteomes" id="UP000014062">
    <property type="component" value="Chromosome"/>
</dbReference>
<evidence type="ECO:0000313" key="2">
    <source>
        <dbReference type="Proteomes" id="UP000014062"/>
    </source>
</evidence>
<name>A0A7U9HC46_STRLI</name>
<proteinExistence type="predicted"/>
<reference evidence="2" key="1">
    <citation type="journal article" date="2013" name="Genome Biol. Evol.">
        <title>The genome sequence of Streptomyces lividans 66 reveals a novel tRNA-dependent peptide biosynthetic system within a metal-related genomic island.</title>
        <authorList>
            <person name="Cruz-Morales P."/>
            <person name="Vijgenboom E."/>
            <person name="Iruegas-Bocardo F."/>
            <person name="Girard G."/>
            <person name="Yanez-Guerra L.A."/>
            <person name="Ramos-Aboites H.E."/>
            <person name="Pernodet J.L."/>
            <person name="Anne J."/>
            <person name="van Wezel G.P."/>
            <person name="Barona-Gomez F."/>
        </authorList>
    </citation>
    <scope>NUCLEOTIDE SEQUENCE [LARGE SCALE GENOMIC DNA]</scope>
    <source>
        <strain evidence="2">1326</strain>
    </source>
</reference>
<sequence>MSPRSGAACLMLPPHLFQKGRVRQFPAVSTRTGKYTLSV</sequence>